<keyword evidence="3" id="KW-1185">Reference proteome</keyword>
<evidence type="ECO:0000313" key="2">
    <source>
        <dbReference type="EMBL" id="KAK1848876.1"/>
    </source>
</evidence>
<dbReference type="AlphaFoldDB" id="A0AAD9AIT4"/>
<organism evidence="2 3">
    <name type="scientific">Colletotrichum chrysophilum</name>
    <dbReference type="NCBI Taxonomy" id="1836956"/>
    <lineage>
        <taxon>Eukaryota</taxon>
        <taxon>Fungi</taxon>
        <taxon>Dikarya</taxon>
        <taxon>Ascomycota</taxon>
        <taxon>Pezizomycotina</taxon>
        <taxon>Sordariomycetes</taxon>
        <taxon>Hypocreomycetidae</taxon>
        <taxon>Glomerellales</taxon>
        <taxon>Glomerellaceae</taxon>
        <taxon>Colletotrichum</taxon>
        <taxon>Colletotrichum gloeosporioides species complex</taxon>
    </lineage>
</organism>
<gene>
    <name evidence="2" type="ORF">CCHR01_08510</name>
</gene>
<feature type="compositionally biased region" description="Polar residues" evidence="1">
    <location>
        <begin position="63"/>
        <end position="74"/>
    </location>
</feature>
<reference evidence="2" key="1">
    <citation type="submission" date="2023-01" db="EMBL/GenBank/DDBJ databases">
        <title>Colletotrichum chrysophilum M932 genome sequence.</title>
        <authorList>
            <person name="Baroncelli R."/>
        </authorList>
    </citation>
    <scope>NUCLEOTIDE SEQUENCE</scope>
    <source>
        <strain evidence="2">M932</strain>
    </source>
</reference>
<feature type="region of interest" description="Disordered" evidence="1">
    <location>
        <begin position="38"/>
        <end position="74"/>
    </location>
</feature>
<name>A0AAD9AIT4_9PEZI</name>
<evidence type="ECO:0000313" key="3">
    <source>
        <dbReference type="Proteomes" id="UP001243330"/>
    </source>
</evidence>
<evidence type="ECO:0000256" key="1">
    <source>
        <dbReference type="SAM" id="MobiDB-lite"/>
    </source>
</evidence>
<sequence length="121" mass="13032">MKLKKPSRSWGEGGWGAGWRRVVGWMKLLLTSVDAPSRSSKHHWTFGAGPAPSPGQEPLPLQQAGSREQPQLADTTGTCLTGSQLLLHQWNSCSTLDATDRTGLCARCSLCCTSLTSHQGQ</sequence>
<accession>A0AAD9AIT4</accession>
<proteinExistence type="predicted"/>
<protein>
    <submittedName>
        <fullName evidence="2">Uncharacterized protein</fullName>
    </submittedName>
</protein>
<dbReference type="EMBL" id="JAQOWY010000159">
    <property type="protein sequence ID" value="KAK1848876.1"/>
    <property type="molecule type" value="Genomic_DNA"/>
</dbReference>
<comment type="caution">
    <text evidence="2">The sequence shown here is derived from an EMBL/GenBank/DDBJ whole genome shotgun (WGS) entry which is preliminary data.</text>
</comment>
<dbReference type="Proteomes" id="UP001243330">
    <property type="component" value="Unassembled WGS sequence"/>
</dbReference>